<name>A0A0G4FX30_9ALVE</name>
<dbReference type="PROSITE" id="PS00388">
    <property type="entry name" value="PROTEASOME_ALPHA_1"/>
    <property type="match status" value="1"/>
</dbReference>
<gene>
    <name evidence="8" type="ORF">Cvel_19172</name>
</gene>
<evidence type="ECO:0000256" key="2">
    <source>
        <dbReference type="ARBA" id="ARBA00022490"/>
    </source>
</evidence>
<sequence>MAGVGSGYDLSVSTFSPDGRVFQVEYASKAVENSGTCLGLVCKDGVVMGVEKFLLSKMLIPGTNKRIYAVDKHIGISVAGLVADARQIVDRARHEASNYKSTYGESIPPRVLSERVAMFVHAYTLYWSVRPFGCAVLIGAYDPVKGPELYCVEPAGTHGKFFGFALGKAHAAAKTEVEKLKLSELTCREAVYHVCKIIHQVHDENKDKEFEVEVSWICEETGWTHAAVPPEFLKESEERAKKTLDEMDD</sequence>
<keyword evidence="4 6" id="KW-0539">Nucleus</keyword>
<dbReference type="PANTHER" id="PTHR11599">
    <property type="entry name" value="PROTEASOME SUBUNIT ALPHA/BETA"/>
    <property type="match status" value="1"/>
</dbReference>
<dbReference type="FunFam" id="3.60.20.10:FF:000007">
    <property type="entry name" value="Proteasome subunit alpha type"/>
    <property type="match status" value="1"/>
</dbReference>
<evidence type="ECO:0000256" key="6">
    <source>
        <dbReference type="RuleBase" id="RU000551"/>
    </source>
</evidence>
<keyword evidence="2 6" id="KW-0963">Cytoplasm</keyword>
<dbReference type="InterPro" id="IPR023332">
    <property type="entry name" value="Proteasome_alpha-type"/>
</dbReference>
<keyword evidence="3 5" id="KW-0647">Proteasome</keyword>
<proteinExistence type="inferred from homology"/>
<dbReference type="VEuPathDB" id="CryptoDB:Cvel_19172"/>
<dbReference type="InterPro" id="IPR050115">
    <property type="entry name" value="Proteasome_alpha"/>
</dbReference>
<comment type="function">
    <text evidence="1">The proteasome is a multicatalytic proteinase complex which is characterized by its ability to cleave peptides with Arg, Phe, Tyr, Leu, and Glu adjacent to the leaving group at neutral or slightly basic pH. The proteasome has an ATP-dependent proteolytic activity.</text>
</comment>
<evidence type="ECO:0000256" key="4">
    <source>
        <dbReference type="ARBA" id="ARBA00023242"/>
    </source>
</evidence>
<dbReference type="AlphaFoldDB" id="A0A0G4FX30"/>
<protein>
    <recommendedName>
        <fullName evidence="6">Proteasome subunit alpha type</fullName>
    </recommendedName>
</protein>
<dbReference type="CDD" id="cd03751">
    <property type="entry name" value="proteasome_alpha_type_3"/>
    <property type="match status" value="1"/>
</dbReference>
<dbReference type="Pfam" id="PF10584">
    <property type="entry name" value="Proteasome_A_N"/>
    <property type="match status" value="1"/>
</dbReference>
<evidence type="ECO:0000256" key="3">
    <source>
        <dbReference type="ARBA" id="ARBA00022942"/>
    </source>
</evidence>
<reference evidence="8" key="1">
    <citation type="submission" date="2014-11" db="EMBL/GenBank/DDBJ databases">
        <authorList>
            <person name="Otto D Thomas"/>
            <person name="Naeem Raeece"/>
        </authorList>
    </citation>
    <scope>NUCLEOTIDE SEQUENCE</scope>
</reference>
<dbReference type="GO" id="GO:0019773">
    <property type="term" value="C:proteasome core complex, alpha-subunit complex"/>
    <property type="evidence" value="ECO:0007669"/>
    <property type="project" value="UniProtKB-UniRule"/>
</dbReference>
<dbReference type="GO" id="GO:0005634">
    <property type="term" value="C:nucleus"/>
    <property type="evidence" value="ECO:0007669"/>
    <property type="project" value="UniProtKB-SubCell"/>
</dbReference>
<dbReference type="InterPro" id="IPR029055">
    <property type="entry name" value="Ntn_hydrolases_N"/>
</dbReference>
<evidence type="ECO:0000256" key="1">
    <source>
        <dbReference type="ARBA" id="ARBA00002000"/>
    </source>
</evidence>
<evidence type="ECO:0000259" key="7">
    <source>
        <dbReference type="PROSITE" id="PS00388"/>
    </source>
</evidence>
<dbReference type="SMART" id="SM00948">
    <property type="entry name" value="Proteasome_A_N"/>
    <property type="match status" value="1"/>
</dbReference>
<comment type="similarity">
    <text evidence="5 6">Belongs to the peptidase T1A family.</text>
</comment>
<comment type="subcellular location">
    <subcellularLocation>
        <location evidence="6">Cytoplasm</location>
    </subcellularLocation>
    <subcellularLocation>
        <location evidence="6">Nucleus</location>
    </subcellularLocation>
</comment>
<dbReference type="EMBL" id="CDMZ01000700">
    <property type="protein sequence ID" value="CEM19735.1"/>
    <property type="molecule type" value="Genomic_DNA"/>
</dbReference>
<evidence type="ECO:0000313" key="8">
    <source>
        <dbReference type="EMBL" id="CEM19735.1"/>
    </source>
</evidence>
<dbReference type="Gene3D" id="3.60.20.10">
    <property type="entry name" value="Glutamine Phosphoribosylpyrophosphate, subunit 1, domain 1"/>
    <property type="match status" value="1"/>
</dbReference>
<dbReference type="Pfam" id="PF00227">
    <property type="entry name" value="Proteasome"/>
    <property type="match status" value="1"/>
</dbReference>
<dbReference type="SUPFAM" id="SSF56235">
    <property type="entry name" value="N-terminal nucleophile aminohydrolases (Ntn hydrolases)"/>
    <property type="match status" value="1"/>
</dbReference>
<comment type="subunit">
    <text evidence="6">The 26S proteasome consists of a 20S proteasome core and two 19S regulatory subunits.</text>
</comment>
<dbReference type="GO" id="GO:0006511">
    <property type="term" value="P:ubiquitin-dependent protein catabolic process"/>
    <property type="evidence" value="ECO:0007669"/>
    <property type="project" value="InterPro"/>
</dbReference>
<dbReference type="GO" id="GO:0005737">
    <property type="term" value="C:cytoplasm"/>
    <property type="evidence" value="ECO:0007669"/>
    <property type="project" value="UniProtKB-SubCell"/>
</dbReference>
<feature type="domain" description="Proteasome alpha-type subunits" evidence="7">
    <location>
        <begin position="8"/>
        <end position="30"/>
    </location>
</feature>
<dbReference type="InterPro" id="IPR001353">
    <property type="entry name" value="Proteasome_sua/b"/>
</dbReference>
<accession>A0A0G4FX30</accession>
<dbReference type="InterPro" id="IPR000426">
    <property type="entry name" value="Proteasome_asu_N"/>
</dbReference>
<evidence type="ECO:0000256" key="5">
    <source>
        <dbReference type="PROSITE-ProRule" id="PRU00808"/>
    </source>
</evidence>
<organism evidence="8">
    <name type="scientific">Chromera velia CCMP2878</name>
    <dbReference type="NCBI Taxonomy" id="1169474"/>
    <lineage>
        <taxon>Eukaryota</taxon>
        <taxon>Sar</taxon>
        <taxon>Alveolata</taxon>
        <taxon>Colpodellida</taxon>
        <taxon>Chromeraceae</taxon>
        <taxon>Chromera</taxon>
    </lineage>
</organism>
<dbReference type="PROSITE" id="PS51475">
    <property type="entry name" value="PROTEASOME_ALPHA_2"/>
    <property type="match status" value="1"/>
</dbReference>
<dbReference type="PhylomeDB" id="A0A0G4FX30"/>